<sequence>MDTIRIEDIWALCSDQTIFMTQHAHDRCRERGIKYKDLKSTILTGEIIEQYPTDTPYPSCLLLGVTVNHKPLHLVCSIGTGILWIITAYFPNSEKWDNNFKTRKEL</sequence>
<dbReference type="RefSeq" id="WP_275845086.1">
    <property type="nucleotide sequence ID" value="NZ_CP135996.1"/>
</dbReference>
<evidence type="ECO:0000313" key="3">
    <source>
        <dbReference type="Proteomes" id="UP001300604"/>
    </source>
</evidence>
<dbReference type="KEGG" id="carl:PXC00_10630"/>
<keyword evidence="1" id="KW-0472">Membrane</keyword>
<gene>
    <name evidence="2" type="ORF">PXC00_10630</name>
</gene>
<proteinExistence type="predicted"/>
<organism evidence="2 3">
    <name type="scientific">Caproicibacterium argilliputei</name>
    <dbReference type="NCBI Taxonomy" id="3030016"/>
    <lineage>
        <taxon>Bacteria</taxon>
        <taxon>Bacillati</taxon>
        <taxon>Bacillota</taxon>
        <taxon>Clostridia</taxon>
        <taxon>Eubacteriales</taxon>
        <taxon>Oscillospiraceae</taxon>
        <taxon>Caproicibacterium</taxon>
    </lineage>
</organism>
<dbReference type="InterPro" id="IPR025354">
    <property type="entry name" value="DUF4258"/>
</dbReference>
<keyword evidence="1" id="KW-0812">Transmembrane</keyword>
<reference evidence="2" key="1">
    <citation type="submission" date="2023-09" db="EMBL/GenBank/DDBJ databases">
        <authorList>
            <person name="Zeng C."/>
        </authorList>
    </citation>
    <scope>NUCLEOTIDE SEQUENCE</scope>
    <source>
        <strain evidence="2">ZCY20-5</strain>
    </source>
</reference>
<feature type="transmembrane region" description="Helical" evidence="1">
    <location>
        <begin position="72"/>
        <end position="91"/>
    </location>
</feature>
<dbReference type="Proteomes" id="UP001300604">
    <property type="component" value="Chromosome"/>
</dbReference>
<keyword evidence="3" id="KW-1185">Reference proteome</keyword>
<evidence type="ECO:0000256" key="1">
    <source>
        <dbReference type="SAM" id="Phobius"/>
    </source>
</evidence>
<dbReference type="Pfam" id="PF14076">
    <property type="entry name" value="DUF4258"/>
    <property type="match status" value="1"/>
</dbReference>
<reference evidence="2" key="2">
    <citation type="submission" date="2024-06" db="EMBL/GenBank/DDBJ databases">
        <title>Caproicibacterium argilliputei sp. nov, a novel caproic acid producing anaerobic bacterium isolated from pit mud.</title>
        <authorList>
            <person name="Xia S."/>
        </authorList>
    </citation>
    <scope>NUCLEOTIDE SEQUENCE</scope>
    <source>
        <strain evidence="2">ZCY20-5</strain>
    </source>
</reference>
<dbReference type="EMBL" id="CP135996">
    <property type="protein sequence ID" value="WOC31658.1"/>
    <property type="molecule type" value="Genomic_DNA"/>
</dbReference>
<dbReference type="AlphaFoldDB" id="A0AA97D9T5"/>
<accession>A0AA97D9T5</accession>
<keyword evidence="1" id="KW-1133">Transmembrane helix</keyword>
<evidence type="ECO:0000313" key="2">
    <source>
        <dbReference type="EMBL" id="WOC31658.1"/>
    </source>
</evidence>
<name>A0AA97D9T5_9FIRM</name>
<protein>
    <submittedName>
        <fullName evidence="2">DUF4258 domain-containing protein</fullName>
    </submittedName>
</protein>